<reference evidence="1 2" key="1">
    <citation type="journal article" date="2024" name="Int. J. Syst. Evol. Microbiol.">
        <title>Paenibacillus hexagrammi sp. nov., a novel bacterium isolated from the gut content of Hexagrammos agrammus.</title>
        <authorList>
            <person name="Jung H.K."/>
            <person name="Kim D.G."/>
            <person name="Zin H."/>
            <person name="Park J."/>
            <person name="Jung H."/>
            <person name="Kim Y.O."/>
            <person name="Kong H.J."/>
            <person name="Kim J.W."/>
            <person name="Kim Y.S."/>
        </authorList>
    </citation>
    <scope>NUCLEOTIDE SEQUENCE [LARGE SCALE GENOMIC DNA]</scope>
    <source>
        <strain evidence="1 2">YPD9-1</strain>
    </source>
</reference>
<organism evidence="1 2">
    <name type="scientific">Paenibacillus hexagrammi</name>
    <dbReference type="NCBI Taxonomy" id="2908839"/>
    <lineage>
        <taxon>Bacteria</taxon>
        <taxon>Bacillati</taxon>
        <taxon>Bacillota</taxon>
        <taxon>Bacilli</taxon>
        <taxon>Bacillales</taxon>
        <taxon>Paenibacillaceae</taxon>
        <taxon>Paenibacillus</taxon>
    </lineage>
</organism>
<proteinExistence type="predicted"/>
<keyword evidence="2" id="KW-1185">Reference proteome</keyword>
<evidence type="ECO:0000313" key="2">
    <source>
        <dbReference type="Proteomes" id="UP001649230"/>
    </source>
</evidence>
<dbReference type="Proteomes" id="UP001649230">
    <property type="component" value="Chromosome"/>
</dbReference>
<protein>
    <recommendedName>
        <fullName evidence="3">HEAT repeat domain-containing protein</fullName>
    </recommendedName>
</protein>
<gene>
    <name evidence="1" type="ORF">L0M14_20160</name>
</gene>
<dbReference type="EMBL" id="CP090978">
    <property type="protein sequence ID" value="UJF32036.1"/>
    <property type="molecule type" value="Genomic_DNA"/>
</dbReference>
<dbReference type="RefSeq" id="WP_235118381.1">
    <property type="nucleotide sequence ID" value="NZ_CP090978.1"/>
</dbReference>
<sequence>MILFPKTEQFYEEELTKCLQKEQYGEAVSMLTFLLQFPSADQQKTEQWQALLNWLQTMQPETVFPALSSQVDEEEEEEDLLRQMVEEKSTVDAAFVEKLLGMLRAGSMDQQLAALEQLAFVQRGPVAEIRSWLRQGPRHPHLQFKALQALKHMGETGSIDFVKNGNHIVVDIEETPLSSEEFPGQIRDMIRRVEEISEMRQPDFAFFAKQTWQEFLSYAYGTPIYVELLTQEDGVIDIWASALHTALQEQLFGTANREELQDIYGIVDSMEGSWNNAYKVLRRHLDTILLGGR</sequence>
<accession>A0ABY3SDM5</accession>
<evidence type="ECO:0008006" key="3">
    <source>
        <dbReference type="Google" id="ProtNLM"/>
    </source>
</evidence>
<name>A0ABY3SDM5_9BACL</name>
<evidence type="ECO:0000313" key="1">
    <source>
        <dbReference type="EMBL" id="UJF32036.1"/>
    </source>
</evidence>